<dbReference type="RefSeq" id="WP_129080203.1">
    <property type="nucleotide sequence ID" value="NZ_QOUX01000047.1"/>
</dbReference>
<accession>A0A4Q0VMF2</accession>
<reference evidence="1 2" key="1">
    <citation type="journal article" date="2019" name="Int. J. Syst. Evol. Microbiol.">
        <title>Anaerobacillus alkaliphilus sp. nov., a novel alkaliphilic and moderately halophilic bacterium.</title>
        <authorList>
            <person name="Borsodi A.K."/>
            <person name="Aszalos J.M."/>
            <person name="Bihari P."/>
            <person name="Nagy I."/>
            <person name="Schumann P."/>
            <person name="Sproer C."/>
            <person name="Kovacs A.L."/>
            <person name="Boka K."/>
            <person name="Dobosy P."/>
            <person name="Ovari M."/>
            <person name="Szili-Kovacs T."/>
            <person name="Toth E."/>
        </authorList>
    </citation>
    <scope>NUCLEOTIDE SEQUENCE [LARGE SCALE GENOMIC DNA]</scope>
    <source>
        <strain evidence="1 2">B16-10</strain>
    </source>
</reference>
<dbReference type="AlphaFoldDB" id="A0A4Q0VMF2"/>
<gene>
    <name evidence="1" type="ORF">DS745_21010</name>
</gene>
<name>A0A4Q0VMF2_9BACI</name>
<sequence length="193" mass="22541">MRSLSIHKPIERKLDEAYTKWGKSLGLQQHRYKRMKKLPIPNLVPFESSTLEPLRRILSMYSHGAIIVTDDEHPYFTMQALTYSGSSTRITLKSELHFCKDELRYYSVLVVQQFNLDQWEKADTVMNWLRDHGGNLGFEKLVYQCLGIGSPREAFLARINGLREIHNPFVQGVVGIQRVRRYDCYLEKNETCS</sequence>
<protein>
    <submittedName>
        <fullName evidence="1">Uncharacterized protein</fullName>
    </submittedName>
</protein>
<organism evidence="1 2">
    <name type="scientific">Anaerobacillus alkaliphilus</name>
    <dbReference type="NCBI Taxonomy" id="1548597"/>
    <lineage>
        <taxon>Bacteria</taxon>
        <taxon>Bacillati</taxon>
        <taxon>Bacillota</taxon>
        <taxon>Bacilli</taxon>
        <taxon>Bacillales</taxon>
        <taxon>Bacillaceae</taxon>
        <taxon>Anaerobacillus</taxon>
    </lineage>
</organism>
<evidence type="ECO:0000313" key="1">
    <source>
        <dbReference type="EMBL" id="RXI96224.1"/>
    </source>
</evidence>
<proteinExistence type="predicted"/>
<comment type="caution">
    <text evidence="1">The sequence shown here is derived from an EMBL/GenBank/DDBJ whole genome shotgun (WGS) entry which is preliminary data.</text>
</comment>
<dbReference type="EMBL" id="QOUX01000047">
    <property type="protein sequence ID" value="RXI96224.1"/>
    <property type="molecule type" value="Genomic_DNA"/>
</dbReference>
<dbReference type="Proteomes" id="UP000290649">
    <property type="component" value="Unassembled WGS sequence"/>
</dbReference>
<keyword evidence="2" id="KW-1185">Reference proteome</keyword>
<evidence type="ECO:0000313" key="2">
    <source>
        <dbReference type="Proteomes" id="UP000290649"/>
    </source>
</evidence>
<dbReference type="OrthoDB" id="9826498at2"/>